<dbReference type="GO" id="GO:0016491">
    <property type="term" value="F:oxidoreductase activity"/>
    <property type="evidence" value="ECO:0007669"/>
    <property type="project" value="UniProtKB-ARBA"/>
</dbReference>
<dbReference type="InterPro" id="IPR003462">
    <property type="entry name" value="ODC_Mu_crystall"/>
</dbReference>
<dbReference type="EMBL" id="RXNS01000030">
    <property type="protein sequence ID" value="RTQ97670.1"/>
    <property type="molecule type" value="Genomic_DNA"/>
</dbReference>
<dbReference type="NCBIfam" id="NF004793">
    <property type="entry name" value="PRK06141.1"/>
    <property type="match status" value="1"/>
</dbReference>
<protein>
    <submittedName>
        <fullName evidence="2">Ornithine cyclodeaminase family protein</fullName>
    </submittedName>
</protein>
<dbReference type="PANTHER" id="PTHR13812">
    <property type="entry name" value="KETIMINE REDUCTASE MU-CRYSTALLIN"/>
    <property type="match status" value="1"/>
</dbReference>
<comment type="caution">
    <text evidence="2">The sequence shown here is derived from an EMBL/GenBank/DDBJ whole genome shotgun (WGS) entry which is preliminary data.</text>
</comment>
<proteinExistence type="inferred from homology"/>
<dbReference type="SUPFAM" id="SSF51735">
    <property type="entry name" value="NAD(P)-binding Rossmann-fold domains"/>
    <property type="match status" value="1"/>
</dbReference>
<dbReference type="InterPro" id="IPR023401">
    <property type="entry name" value="ODC_N"/>
</dbReference>
<dbReference type="InterPro" id="IPR036291">
    <property type="entry name" value="NAD(P)-bd_dom_sf"/>
</dbReference>
<evidence type="ECO:0000313" key="3">
    <source>
        <dbReference type="Proteomes" id="UP000267400"/>
    </source>
</evidence>
<keyword evidence="3" id="KW-1185">Reference proteome</keyword>
<dbReference type="GO" id="GO:0019752">
    <property type="term" value="P:carboxylic acid metabolic process"/>
    <property type="evidence" value="ECO:0007669"/>
    <property type="project" value="UniProtKB-ARBA"/>
</dbReference>
<dbReference type="FunFam" id="3.40.50.720:FF:000311">
    <property type="entry name" value="Ornithine cyclodeaminase"/>
    <property type="match status" value="1"/>
</dbReference>
<evidence type="ECO:0000313" key="2">
    <source>
        <dbReference type="EMBL" id="RTQ97670.1"/>
    </source>
</evidence>
<dbReference type="OrthoDB" id="9809203at2"/>
<dbReference type="RefSeq" id="WP_126487019.1">
    <property type="nucleotide sequence ID" value="NZ_RXNS01000030.1"/>
</dbReference>
<accession>A0A3S0KMT4</accession>
<dbReference type="Pfam" id="PF02423">
    <property type="entry name" value="OCD_Mu_crystall"/>
    <property type="match status" value="1"/>
</dbReference>
<dbReference type="PIRSF" id="PIRSF001439">
    <property type="entry name" value="CryM"/>
    <property type="match status" value="1"/>
</dbReference>
<gene>
    <name evidence="2" type="ORF">EKG36_19875</name>
</gene>
<dbReference type="Proteomes" id="UP000267400">
    <property type="component" value="Unassembled WGS sequence"/>
</dbReference>
<dbReference type="GO" id="GO:0005737">
    <property type="term" value="C:cytoplasm"/>
    <property type="evidence" value="ECO:0007669"/>
    <property type="project" value="TreeGrafter"/>
</dbReference>
<dbReference type="Gene3D" id="3.40.50.720">
    <property type="entry name" value="NAD(P)-binding Rossmann-like Domain"/>
    <property type="match status" value="1"/>
</dbReference>
<dbReference type="PANTHER" id="PTHR13812:SF19">
    <property type="entry name" value="KETIMINE REDUCTASE MU-CRYSTALLIN"/>
    <property type="match status" value="1"/>
</dbReference>
<name>A0A3S0KMT4_9GAMM</name>
<organism evidence="2 3">
    <name type="scientific">Halomonas nitroreducens</name>
    <dbReference type="NCBI Taxonomy" id="447425"/>
    <lineage>
        <taxon>Bacteria</taxon>
        <taxon>Pseudomonadati</taxon>
        <taxon>Pseudomonadota</taxon>
        <taxon>Gammaproteobacteria</taxon>
        <taxon>Oceanospirillales</taxon>
        <taxon>Halomonadaceae</taxon>
        <taxon>Halomonas</taxon>
    </lineage>
</organism>
<dbReference type="AlphaFoldDB" id="A0A3S0KMT4"/>
<reference evidence="2 3" key="1">
    <citation type="submission" date="2018-12" db="EMBL/GenBank/DDBJ databases">
        <authorList>
            <person name="Yu L."/>
        </authorList>
    </citation>
    <scope>NUCLEOTIDE SEQUENCE [LARGE SCALE GENOMIC DNA]</scope>
    <source>
        <strain evidence="2 3">11S</strain>
    </source>
</reference>
<comment type="similarity">
    <text evidence="1">Belongs to the ornithine cyclodeaminase/mu-crystallin family.</text>
</comment>
<dbReference type="Gene3D" id="3.30.1780.10">
    <property type="entry name" value="ornithine cyclodeaminase, domain 1"/>
    <property type="match status" value="1"/>
</dbReference>
<evidence type="ECO:0000256" key="1">
    <source>
        <dbReference type="ARBA" id="ARBA00008903"/>
    </source>
</evidence>
<sequence>MYLNAEQVTEALPWGAMVDALDDIFTRTVHSPVRHHHHMQVPGDPDATLLLMPAWLEGQYLGVKQVNVFPGNSNRGEPGLSGHYLLSCARTGRHLAQLDGNELTARRTAAASALAARYLAREDASELLMVGAGRMGRRLIPAHRAVRPIERVRVWDIRETSSQALVDDLQAEGIDAEVVPADGLAEAAGRADIISCATLSRDPLIRGEWLAPGTHLDLVGSFTPFMREADDEVMRRGAIFVDTRDGALSETGDLIDPLESGVIAEEDILADFPDLCAGRHAGRCALASPEQSITVFKSVGASVEDLAAAILAYERCAGQA</sequence>